<comment type="caution">
    <text evidence="1">The sequence shown here is derived from an EMBL/GenBank/DDBJ whole genome shotgun (WGS) entry which is preliminary data.</text>
</comment>
<dbReference type="EMBL" id="PKMF04000136">
    <property type="protein sequence ID" value="KAK7847764.1"/>
    <property type="molecule type" value="Genomic_DNA"/>
</dbReference>
<gene>
    <name evidence="1" type="ORF">CFP56_006235</name>
</gene>
<evidence type="ECO:0000313" key="2">
    <source>
        <dbReference type="Proteomes" id="UP000237347"/>
    </source>
</evidence>
<accession>A0AAW0L8C0</accession>
<proteinExistence type="predicted"/>
<reference evidence="1 2" key="1">
    <citation type="journal article" date="2018" name="Sci. Data">
        <title>The draft genome sequence of cork oak.</title>
        <authorList>
            <person name="Ramos A.M."/>
            <person name="Usie A."/>
            <person name="Barbosa P."/>
            <person name="Barros P.M."/>
            <person name="Capote T."/>
            <person name="Chaves I."/>
            <person name="Simoes F."/>
            <person name="Abreu I."/>
            <person name="Carrasquinho I."/>
            <person name="Faro C."/>
            <person name="Guimaraes J.B."/>
            <person name="Mendonca D."/>
            <person name="Nobrega F."/>
            <person name="Rodrigues L."/>
            <person name="Saibo N.J.M."/>
            <person name="Varela M.C."/>
            <person name="Egas C."/>
            <person name="Matos J."/>
            <person name="Miguel C.M."/>
            <person name="Oliveira M.M."/>
            <person name="Ricardo C.P."/>
            <person name="Goncalves S."/>
        </authorList>
    </citation>
    <scope>NUCLEOTIDE SEQUENCE [LARGE SCALE GENOMIC DNA]</scope>
    <source>
        <strain evidence="2">cv. HL8</strain>
    </source>
</reference>
<name>A0AAW0L8C0_QUESU</name>
<keyword evidence="2" id="KW-1185">Reference proteome</keyword>
<dbReference type="Proteomes" id="UP000237347">
    <property type="component" value="Unassembled WGS sequence"/>
</dbReference>
<dbReference type="AlphaFoldDB" id="A0AAW0L8C0"/>
<sequence length="20" mass="2380">MATTTSCRTHWLRLTTCHME</sequence>
<organism evidence="1 2">
    <name type="scientific">Quercus suber</name>
    <name type="common">Cork oak</name>
    <dbReference type="NCBI Taxonomy" id="58331"/>
    <lineage>
        <taxon>Eukaryota</taxon>
        <taxon>Viridiplantae</taxon>
        <taxon>Streptophyta</taxon>
        <taxon>Embryophyta</taxon>
        <taxon>Tracheophyta</taxon>
        <taxon>Spermatophyta</taxon>
        <taxon>Magnoliopsida</taxon>
        <taxon>eudicotyledons</taxon>
        <taxon>Gunneridae</taxon>
        <taxon>Pentapetalae</taxon>
        <taxon>rosids</taxon>
        <taxon>fabids</taxon>
        <taxon>Fagales</taxon>
        <taxon>Fagaceae</taxon>
        <taxon>Quercus</taxon>
    </lineage>
</organism>
<evidence type="ECO:0000313" key="1">
    <source>
        <dbReference type="EMBL" id="KAK7847764.1"/>
    </source>
</evidence>
<protein>
    <submittedName>
        <fullName evidence="1">Uncharacterized protein</fullName>
    </submittedName>
</protein>